<reference evidence="3 4" key="1">
    <citation type="submission" date="2024-03" db="EMBL/GenBank/DDBJ databases">
        <authorList>
            <person name="Jo J.-H."/>
        </authorList>
    </citation>
    <scope>NUCLEOTIDE SEQUENCE [LARGE SCALE GENOMIC DNA]</scope>
    <source>
        <strain evidence="3 4">PS1R-30</strain>
    </source>
</reference>
<evidence type="ECO:0000259" key="2">
    <source>
        <dbReference type="Pfam" id="PF25231"/>
    </source>
</evidence>
<gene>
    <name evidence="3" type="ORF">WG901_13710</name>
</gene>
<protein>
    <recommendedName>
        <fullName evidence="2">DUF7847 domain-containing protein</fullName>
    </recommendedName>
</protein>
<comment type="caution">
    <text evidence="3">The sequence shown here is derived from an EMBL/GenBank/DDBJ whole genome shotgun (WGS) entry which is preliminary data.</text>
</comment>
<keyword evidence="4" id="KW-1185">Reference proteome</keyword>
<evidence type="ECO:0000313" key="3">
    <source>
        <dbReference type="EMBL" id="MEJ5977699.1"/>
    </source>
</evidence>
<feature type="transmembrane region" description="Helical" evidence="1">
    <location>
        <begin position="192"/>
        <end position="225"/>
    </location>
</feature>
<evidence type="ECO:0000256" key="1">
    <source>
        <dbReference type="SAM" id="Phobius"/>
    </source>
</evidence>
<feature type="transmembrane region" description="Helical" evidence="1">
    <location>
        <begin position="143"/>
        <end position="171"/>
    </location>
</feature>
<dbReference type="EMBL" id="JBBHJZ010000002">
    <property type="protein sequence ID" value="MEJ5977699.1"/>
    <property type="molecule type" value="Genomic_DNA"/>
</dbReference>
<dbReference type="Proteomes" id="UP001361239">
    <property type="component" value="Unassembled WGS sequence"/>
</dbReference>
<keyword evidence="1" id="KW-0812">Transmembrane</keyword>
<proteinExistence type="predicted"/>
<feature type="domain" description="DUF7847" evidence="2">
    <location>
        <begin position="24"/>
        <end position="260"/>
    </location>
</feature>
<feature type="transmembrane region" description="Helical" evidence="1">
    <location>
        <begin position="111"/>
        <end position="137"/>
    </location>
</feature>
<name>A0ABU8RX83_9SPHN</name>
<organism evidence="3 4">
    <name type="scientific">Novosphingobium anseongense</name>
    <dbReference type="NCBI Taxonomy" id="3133436"/>
    <lineage>
        <taxon>Bacteria</taxon>
        <taxon>Pseudomonadati</taxon>
        <taxon>Pseudomonadota</taxon>
        <taxon>Alphaproteobacteria</taxon>
        <taxon>Sphingomonadales</taxon>
        <taxon>Sphingomonadaceae</taxon>
        <taxon>Novosphingobium</taxon>
    </lineage>
</organism>
<evidence type="ECO:0000313" key="4">
    <source>
        <dbReference type="Proteomes" id="UP001361239"/>
    </source>
</evidence>
<dbReference type="RefSeq" id="WP_339587631.1">
    <property type="nucleotide sequence ID" value="NZ_JBBHJZ010000002.1"/>
</dbReference>
<keyword evidence="1" id="KW-1133">Transmembrane helix</keyword>
<dbReference type="InterPro" id="IPR057169">
    <property type="entry name" value="DUF7847"/>
</dbReference>
<dbReference type="Pfam" id="PF25231">
    <property type="entry name" value="DUF7847"/>
    <property type="match status" value="1"/>
</dbReference>
<feature type="transmembrane region" description="Helical" evidence="1">
    <location>
        <begin position="231"/>
        <end position="256"/>
    </location>
</feature>
<sequence>MIMKFDGNLAWKQASSSLATNRELLLALAGVFFLLPSLAFALFLPQPEPNPGASPDQLMGAMQAYYLSVFPYMLITALTQATGTLAVLTLFTDRTRPTVGQAIKLGLGGLLSYLAAQLLLGLGLGVAGSILLGAGALTGSQVFVGLIIVALLVGVLYVAVKTSLVAPIVAVERERNPVSALRRSWRLTRGNSVRVALFYLLFLAAFGLVFIVVMTLIGIVLALVASGSTATTIAAVVSSAVGAVMTLYFVAILAAVHRQLAGPSAERASAPFE</sequence>
<feature type="transmembrane region" description="Helical" evidence="1">
    <location>
        <begin position="65"/>
        <end position="91"/>
    </location>
</feature>
<accession>A0ABU8RX83</accession>
<keyword evidence="1" id="KW-0472">Membrane</keyword>